<evidence type="ECO:0000256" key="2">
    <source>
        <dbReference type="ARBA" id="ARBA00005179"/>
    </source>
</evidence>
<dbReference type="InterPro" id="IPR050121">
    <property type="entry name" value="Cytochrome_P450_monoxygenase"/>
</dbReference>
<dbReference type="SUPFAM" id="SSF48264">
    <property type="entry name" value="Cytochrome P450"/>
    <property type="match status" value="1"/>
</dbReference>
<evidence type="ECO:0000256" key="6">
    <source>
        <dbReference type="ARBA" id="ARBA00023004"/>
    </source>
</evidence>
<dbReference type="PRINTS" id="PR00385">
    <property type="entry name" value="P450"/>
</dbReference>
<keyword evidence="7" id="KW-0503">Monooxygenase</keyword>
<keyword evidence="5" id="KW-0560">Oxidoreductase</keyword>
<evidence type="ECO:0000256" key="1">
    <source>
        <dbReference type="ARBA" id="ARBA00001971"/>
    </source>
</evidence>
<evidence type="ECO:0000313" key="9">
    <source>
        <dbReference type="EMBL" id="KAF2653571.1"/>
    </source>
</evidence>
<evidence type="ECO:0000256" key="7">
    <source>
        <dbReference type="ARBA" id="ARBA00023033"/>
    </source>
</evidence>
<evidence type="ECO:0000256" key="4">
    <source>
        <dbReference type="ARBA" id="ARBA00022723"/>
    </source>
</evidence>
<protein>
    <submittedName>
        <fullName evidence="9">Cytochrome P450</fullName>
    </submittedName>
</protein>
<comment type="cofactor">
    <cofactor evidence="1 8">
        <name>heme</name>
        <dbReference type="ChEBI" id="CHEBI:30413"/>
    </cofactor>
</comment>
<dbReference type="GO" id="GO:0004497">
    <property type="term" value="F:monooxygenase activity"/>
    <property type="evidence" value="ECO:0007669"/>
    <property type="project" value="UniProtKB-KW"/>
</dbReference>
<dbReference type="EMBL" id="MU004379">
    <property type="protein sequence ID" value="KAF2653571.1"/>
    <property type="molecule type" value="Genomic_DNA"/>
</dbReference>
<dbReference type="Gene3D" id="1.10.630.10">
    <property type="entry name" value="Cytochrome P450"/>
    <property type="match status" value="1"/>
</dbReference>
<evidence type="ECO:0000313" key="10">
    <source>
        <dbReference type="Proteomes" id="UP000799324"/>
    </source>
</evidence>
<reference evidence="9" key="1">
    <citation type="journal article" date="2020" name="Stud. Mycol.">
        <title>101 Dothideomycetes genomes: a test case for predicting lifestyles and emergence of pathogens.</title>
        <authorList>
            <person name="Haridas S."/>
            <person name="Albert R."/>
            <person name="Binder M."/>
            <person name="Bloem J."/>
            <person name="Labutti K."/>
            <person name="Salamov A."/>
            <person name="Andreopoulos B."/>
            <person name="Baker S."/>
            <person name="Barry K."/>
            <person name="Bills G."/>
            <person name="Bluhm B."/>
            <person name="Cannon C."/>
            <person name="Castanera R."/>
            <person name="Culley D."/>
            <person name="Daum C."/>
            <person name="Ezra D."/>
            <person name="Gonzalez J."/>
            <person name="Henrissat B."/>
            <person name="Kuo A."/>
            <person name="Liang C."/>
            <person name="Lipzen A."/>
            <person name="Lutzoni F."/>
            <person name="Magnuson J."/>
            <person name="Mondo S."/>
            <person name="Nolan M."/>
            <person name="Ohm R."/>
            <person name="Pangilinan J."/>
            <person name="Park H.-J."/>
            <person name="Ramirez L."/>
            <person name="Alfaro M."/>
            <person name="Sun H."/>
            <person name="Tritt A."/>
            <person name="Yoshinaga Y."/>
            <person name="Zwiers L.-H."/>
            <person name="Turgeon B."/>
            <person name="Goodwin S."/>
            <person name="Spatafora J."/>
            <person name="Crous P."/>
            <person name="Grigoriev I."/>
        </authorList>
    </citation>
    <scope>NUCLEOTIDE SEQUENCE</scope>
    <source>
        <strain evidence="9">CBS 122681</strain>
    </source>
</reference>
<proteinExistence type="predicted"/>
<accession>A0A6A6T352</accession>
<dbReference type="OrthoDB" id="10029320at2759"/>
<dbReference type="GO" id="GO:0020037">
    <property type="term" value="F:heme binding"/>
    <property type="evidence" value="ECO:0007669"/>
    <property type="project" value="InterPro"/>
</dbReference>
<evidence type="ECO:0000256" key="3">
    <source>
        <dbReference type="ARBA" id="ARBA00022617"/>
    </source>
</evidence>
<name>A0A6A6T352_9PLEO</name>
<evidence type="ECO:0000256" key="8">
    <source>
        <dbReference type="PIRSR" id="PIRSR602401-1"/>
    </source>
</evidence>
<dbReference type="GO" id="GO:0005506">
    <property type="term" value="F:iron ion binding"/>
    <property type="evidence" value="ECO:0007669"/>
    <property type="project" value="InterPro"/>
</dbReference>
<keyword evidence="3 8" id="KW-0349">Heme</keyword>
<evidence type="ECO:0000256" key="5">
    <source>
        <dbReference type="ARBA" id="ARBA00023002"/>
    </source>
</evidence>
<organism evidence="9 10">
    <name type="scientific">Lophiostoma macrostomum CBS 122681</name>
    <dbReference type="NCBI Taxonomy" id="1314788"/>
    <lineage>
        <taxon>Eukaryota</taxon>
        <taxon>Fungi</taxon>
        <taxon>Dikarya</taxon>
        <taxon>Ascomycota</taxon>
        <taxon>Pezizomycotina</taxon>
        <taxon>Dothideomycetes</taxon>
        <taxon>Pleosporomycetidae</taxon>
        <taxon>Pleosporales</taxon>
        <taxon>Lophiostomataceae</taxon>
        <taxon>Lophiostoma</taxon>
    </lineage>
</organism>
<keyword evidence="4 8" id="KW-0479">Metal-binding</keyword>
<comment type="pathway">
    <text evidence="2">Secondary metabolite biosynthesis.</text>
</comment>
<feature type="binding site" description="axial binding residue" evidence="8">
    <location>
        <position position="435"/>
    </location>
    <ligand>
        <name>heme</name>
        <dbReference type="ChEBI" id="CHEBI:30413"/>
    </ligand>
    <ligandPart>
        <name>Fe</name>
        <dbReference type="ChEBI" id="CHEBI:18248"/>
    </ligandPart>
</feature>
<dbReference type="PANTHER" id="PTHR24305">
    <property type="entry name" value="CYTOCHROME P450"/>
    <property type="match status" value="1"/>
</dbReference>
<dbReference type="PRINTS" id="PR00463">
    <property type="entry name" value="EP450I"/>
</dbReference>
<sequence>MQPGPPHSMLFGHLISMGKVVSKLPNRVHPHVFANYLREEYDLPPVFVLDIRPVSPPLLFILDPNIAQEVTGNQGLRKHPELGIALEPLAGPKNLVASDGTFWRKWRAVFNPAFSIQQLMTQVPVIVECVEKFTELLDEHAASRKVFRLEEEATRVTLDIIGNTVCDHDFGTLTQPNNEFVHYMRSSLLWMKNSNSFNPFHIYNPARPLLQRYYKRKMDQYIGRILDERFSGRGADGKGKKRSRTGIDLALEEYFKESGQDVDMKTVTMDAEFRRYAIDNLLTLLFAGHDTTASTICYCYYHLGKEPERLERLRQELDDVFGTAADAGEQLRNDPYLINKCEYTLAVIKEVLRLWPPASTIRQGSPGHFIKDPTTGNVIPTDGCIVWPAAIFFHRNSRFWGEDVHEFRPERFLPEAIDKINPDTYRPFEKGPRNCIGQELALIELKVILALTVRKFDVKGAYEDLGELSGDGSLWDQKDKSYKTGPQEIFGDRAYQVLLAAGKPNEGMPARVSRRVGK</sequence>
<dbReference type="AlphaFoldDB" id="A0A6A6T352"/>
<dbReference type="CDD" id="cd11051">
    <property type="entry name" value="CYP59-like"/>
    <property type="match status" value="1"/>
</dbReference>
<keyword evidence="10" id="KW-1185">Reference proteome</keyword>
<dbReference type="Proteomes" id="UP000799324">
    <property type="component" value="Unassembled WGS sequence"/>
</dbReference>
<gene>
    <name evidence="9" type="ORF">K491DRAFT_661776</name>
</gene>
<keyword evidence="6 8" id="KW-0408">Iron</keyword>
<dbReference type="InterPro" id="IPR002401">
    <property type="entry name" value="Cyt_P450_E_grp-I"/>
</dbReference>
<dbReference type="PANTHER" id="PTHR24305:SF107">
    <property type="entry name" value="P450, PUTATIVE (EUROFUNG)-RELATED"/>
    <property type="match status" value="1"/>
</dbReference>
<dbReference type="Pfam" id="PF00067">
    <property type="entry name" value="p450"/>
    <property type="match status" value="1"/>
</dbReference>
<dbReference type="InterPro" id="IPR001128">
    <property type="entry name" value="Cyt_P450"/>
</dbReference>
<dbReference type="InterPro" id="IPR036396">
    <property type="entry name" value="Cyt_P450_sf"/>
</dbReference>
<dbReference type="GO" id="GO:0016705">
    <property type="term" value="F:oxidoreductase activity, acting on paired donors, with incorporation or reduction of molecular oxygen"/>
    <property type="evidence" value="ECO:0007669"/>
    <property type="project" value="InterPro"/>
</dbReference>